<evidence type="ECO:0000256" key="5">
    <source>
        <dbReference type="ARBA" id="ARBA00022927"/>
    </source>
</evidence>
<sequence>MSALPKNGADFTSYPYLNPEEFAEVCHQLDRRYSQATLGPIRRQWKLRVCRALDIAFVSSVDYTTYIQIIRPLDGELDDGGLSKFLDNFTFGGESNEMASTEDQEMMEAEDSDLAVVHKAQRPPDFGYVTYEIHLHPTYQAPCLWLSLHGLPVDEPAFNIDTVFRRLVPDQYKDGLRKVGGIGGISADHHPVTGVPSFFVHPCLLGDAMSNFDCTKEDYLMVWLGLIGGCVGLWVPKEMAME</sequence>
<proteinExistence type="inferred from homology"/>
<dbReference type="STRING" id="694573.A0A194VEF8"/>
<evidence type="ECO:0000256" key="1">
    <source>
        <dbReference type="ARBA" id="ARBA00005696"/>
    </source>
</evidence>
<evidence type="ECO:0000256" key="7">
    <source>
        <dbReference type="ARBA" id="ARBA00029833"/>
    </source>
</evidence>
<dbReference type="GO" id="GO:0061651">
    <property type="term" value="F:Atg12 conjugating enzyme activity"/>
    <property type="evidence" value="ECO:0007669"/>
    <property type="project" value="TreeGrafter"/>
</dbReference>
<keyword evidence="5" id="KW-0653">Protein transport</keyword>
<dbReference type="GO" id="GO:0000422">
    <property type="term" value="P:autophagy of mitochondrion"/>
    <property type="evidence" value="ECO:0007669"/>
    <property type="project" value="TreeGrafter"/>
</dbReference>
<dbReference type="GO" id="GO:0015031">
    <property type="term" value="P:protein transport"/>
    <property type="evidence" value="ECO:0007669"/>
    <property type="project" value="UniProtKB-KW"/>
</dbReference>
<keyword evidence="6" id="KW-0072">Autophagy</keyword>
<evidence type="ECO:0000256" key="6">
    <source>
        <dbReference type="ARBA" id="ARBA00023006"/>
    </source>
</evidence>
<organism evidence="9 10">
    <name type="scientific">Cytospora mali</name>
    <name type="common">Apple Valsa canker fungus</name>
    <name type="synonym">Valsa mali</name>
    <dbReference type="NCBI Taxonomy" id="578113"/>
    <lineage>
        <taxon>Eukaryota</taxon>
        <taxon>Fungi</taxon>
        <taxon>Dikarya</taxon>
        <taxon>Ascomycota</taxon>
        <taxon>Pezizomycotina</taxon>
        <taxon>Sordariomycetes</taxon>
        <taxon>Sordariomycetidae</taxon>
        <taxon>Diaporthales</taxon>
        <taxon>Cytosporaceae</taxon>
        <taxon>Cytospora</taxon>
    </lineage>
</organism>
<dbReference type="AlphaFoldDB" id="A0A194VEF8"/>
<keyword evidence="5" id="KW-0813">Transport</keyword>
<keyword evidence="10" id="KW-1185">Reference proteome</keyword>
<comment type="similarity">
    <text evidence="1">Belongs to the ATG10 family.</text>
</comment>
<evidence type="ECO:0000256" key="2">
    <source>
        <dbReference type="ARBA" id="ARBA00021099"/>
    </source>
</evidence>
<dbReference type="GO" id="GO:0000045">
    <property type="term" value="P:autophagosome assembly"/>
    <property type="evidence" value="ECO:0007669"/>
    <property type="project" value="TreeGrafter"/>
</dbReference>
<evidence type="ECO:0000313" key="10">
    <source>
        <dbReference type="Proteomes" id="UP000078576"/>
    </source>
</evidence>
<keyword evidence="8" id="KW-0472">Membrane</keyword>
<dbReference type="GO" id="GO:0032446">
    <property type="term" value="P:protein modification by small protein conjugation"/>
    <property type="evidence" value="ECO:0007669"/>
    <property type="project" value="TreeGrafter"/>
</dbReference>
<name>A0A194VEF8_CYTMA</name>
<dbReference type="Pfam" id="PF03987">
    <property type="entry name" value="Autophagy_act_C"/>
    <property type="match status" value="1"/>
</dbReference>
<protein>
    <recommendedName>
        <fullName evidence="2">Ubiquitin-like-conjugating enzyme ATG10</fullName>
    </recommendedName>
    <alternativeName>
        <fullName evidence="7">Autophagy-related protein 10</fullName>
    </alternativeName>
</protein>
<keyword evidence="4" id="KW-0833">Ubl conjugation pathway</keyword>
<accession>A0A194VEF8</accession>
<dbReference type="OrthoDB" id="4089664at2759"/>
<evidence type="ECO:0000256" key="8">
    <source>
        <dbReference type="SAM" id="Phobius"/>
    </source>
</evidence>
<dbReference type="PANTHER" id="PTHR14957:SF1">
    <property type="entry name" value="UBIQUITIN-LIKE-CONJUGATING ENZYME ATG10"/>
    <property type="match status" value="1"/>
</dbReference>
<keyword evidence="3" id="KW-0808">Transferase</keyword>
<feature type="transmembrane region" description="Helical" evidence="8">
    <location>
        <begin position="219"/>
        <end position="236"/>
    </location>
</feature>
<dbReference type="Gene3D" id="3.30.1460.50">
    <property type="match status" value="1"/>
</dbReference>
<dbReference type="PANTHER" id="PTHR14957">
    <property type="entry name" value="UBIQUITIN-LIKE-CONJUGATING ENZYME ATG10"/>
    <property type="match status" value="1"/>
</dbReference>
<evidence type="ECO:0000313" key="9">
    <source>
        <dbReference type="EMBL" id="KUI62268.1"/>
    </source>
</evidence>
<dbReference type="GO" id="GO:0005829">
    <property type="term" value="C:cytosol"/>
    <property type="evidence" value="ECO:0007669"/>
    <property type="project" value="TreeGrafter"/>
</dbReference>
<keyword evidence="8" id="KW-1133">Transmembrane helix</keyword>
<dbReference type="InterPro" id="IPR007135">
    <property type="entry name" value="Atg3/Atg10"/>
</dbReference>
<dbReference type="Proteomes" id="UP000078576">
    <property type="component" value="Unassembled WGS sequence"/>
</dbReference>
<evidence type="ECO:0000256" key="4">
    <source>
        <dbReference type="ARBA" id="ARBA00022786"/>
    </source>
</evidence>
<dbReference type="EMBL" id="KN714805">
    <property type="protein sequence ID" value="KUI62268.1"/>
    <property type="molecule type" value="Genomic_DNA"/>
</dbReference>
<keyword evidence="8" id="KW-0812">Transmembrane</keyword>
<gene>
    <name evidence="9" type="ORF">VP1G_09382</name>
</gene>
<reference evidence="10" key="1">
    <citation type="submission" date="2014-12" db="EMBL/GenBank/DDBJ databases">
        <title>Genome Sequence of Valsa Canker Pathogens Uncovers a Specific Adaption of Colonization on Woody Bark.</title>
        <authorList>
            <person name="Yin Z."/>
            <person name="Liu H."/>
            <person name="Gao X."/>
            <person name="Li Z."/>
            <person name="Song N."/>
            <person name="Ke X."/>
            <person name="Dai Q."/>
            <person name="Wu Y."/>
            <person name="Sun Y."/>
            <person name="Xu J.-R."/>
            <person name="Kang Z.K."/>
            <person name="Wang L."/>
            <person name="Huang L."/>
        </authorList>
    </citation>
    <scope>NUCLEOTIDE SEQUENCE [LARGE SCALE GENOMIC DNA]</scope>
    <source>
        <strain evidence="10">SXYL134</strain>
    </source>
</reference>
<evidence type="ECO:0000256" key="3">
    <source>
        <dbReference type="ARBA" id="ARBA00022679"/>
    </source>
</evidence>